<evidence type="ECO:0000256" key="5">
    <source>
        <dbReference type="ARBA" id="ARBA00041448"/>
    </source>
</evidence>
<dbReference type="PANTHER" id="PTHR12241:SF145">
    <property type="entry name" value="TUBULIN POLYGLUTAMYLASE TTLL5"/>
    <property type="match status" value="1"/>
</dbReference>
<keyword evidence="4" id="KW-0067">ATP-binding</keyword>
<dbReference type="GO" id="GO:0036064">
    <property type="term" value="C:ciliary basal body"/>
    <property type="evidence" value="ECO:0007669"/>
    <property type="project" value="TreeGrafter"/>
</dbReference>
<evidence type="ECO:0000256" key="1">
    <source>
        <dbReference type="ARBA" id="ARBA00006820"/>
    </source>
</evidence>
<dbReference type="GeneTree" id="ENSGT00940000162910"/>
<dbReference type="Pfam" id="PF03133">
    <property type="entry name" value="TTL"/>
    <property type="match status" value="1"/>
</dbReference>
<dbReference type="GO" id="GO:0015631">
    <property type="term" value="F:tubulin binding"/>
    <property type="evidence" value="ECO:0007669"/>
    <property type="project" value="TreeGrafter"/>
</dbReference>
<evidence type="ECO:0000256" key="3">
    <source>
        <dbReference type="ARBA" id="ARBA00022741"/>
    </source>
</evidence>
<keyword evidence="3" id="KW-0547">Nucleotide-binding</keyword>
<feature type="region of interest" description="Disordered" evidence="7">
    <location>
        <begin position="1"/>
        <end position="23"/>
    </location>
</feature>
<dbReference type="AlphaFoldDB" id="A0A3B4H283"/>
<comment type="catalytic activity">
    <reaction evidence="6">
        <text>L-glutamyl-[protein] + L-glutamate + ATP = gamma-L-glutamyl-L-glutamyl-[protein] + ADP + phosphate + H(+)</text>
        <dbReference type="Rhea" id="RHEA:60144"/>
        <dbReference type="Rhea" id="RHEA-COMP:10208"/>
        <dbReference type="Rhea" id="RHEA-COMP:15517"/>
        <dbReference type="ChEBI" id="CHEBI:15378"/>
        <dbReference type="ChEBI" id="CHEBI:29973"/>
        <dbReference type="ChEBI" id="CHEBI:29985"/>
        <dbReference type="ChEBI" id="CHEBI:30616"/>
        <dbReference type="ChEBI" id="CHEBI:43474"/>
        <dbReference type="ChEBI" id="CHEBI:143622"/>
        <dbReference type="ChEBI" id="CHEBI:456216"/>
    </reaction>
    <physiologicalReaction direction="left-to-right" evidence="6">
        <dbReference type="Rhea" id="RHEA:60145"/>
    </physiologicalReaction>
</comment>
<evidence type="ECO:0000313" key="8">
    <source>
        <dbReference type="Ensembl" id="ENSPNYP00000028579.1"/>
    </source>
</evidence>
<reference evidence="8" key="1">
    <citation type="submission" date="2023-09" db="UniProtKB">
        <authorList>
            <consortium name="Ensembl"/>
        </authorList>
    </citation>
    <scope>IDENTIFICATION</scope>
</reference>
<evidence type="ECO:0000256" key="2">
    <source>
        <dbReference type="ARBA" id="ARBA00022598"/>
    </source>
</evidence>
<evidence type="ECO:0000256" key="7">
    <source>
        <dbReference type="SAM" id="MobiDB-lite"/>
    </source>
</evidence>
<accession>A0A3B4H283</accession>
<dbReference type="GO" id="GO:0070740">
    <property type="term" value="F:tubulin-glutamic acid ligase activity"/>
    <property type="evidence" value="ECO:0007669"/>
    <property type="project" value="TreeGrafter"/>
</dbReference>
<dbReference type="Ensembl" id="ENSPNYT00000029276.1">
    <property type="protein sequence ID" value="ENSPNYP00000028579.1"/>
    <property type="gene ID" value="ENSPNYG00000021526.1"/>
</dbReference>
<dbReference type="GO" id="GO:0000226">
    <property type="term" value="P:microtubule cytoskeleton organization"/>
    <property type="evidence" value="ECO:0007669"/>
    <property type="project" value="TreeGrafter"/>
</dbReference>
<proteinExistence type="inferred from homology"/>
<organism evidence="8">
    <name type="scientific">Pundamilia nyererei</name>
    <dbReference type="NCBI Taxonomy" id="303518"/>
    <lineage>
        <taxon>Eukaryota</taxon>
        <taxon>Metazoa</taxon>
        <taxon>Chordata</taxon>
        <taxon>Craniata</taxon>
        <taxon>Vertebrata</taxon>
        <taxon>Euteleostomi</taxon>
        <taxon>Actinopterygii</taxon>
        <taxon>Neopterygii</taxon>
        <taxon>Teleostei</taxon>
        <taxon>Neoteleostei</taxon>
        <taxon>Acanthomorphata</taxon>
        <taxon>Ovalentaria</taxon>
        <taxon>Cichlomorphae</taxon>
        <taxon>Cichliformes</taxon>
        <taxon>Cichlidae</taxon>
        <taxon>African cichlids</taxon>
        <taxon>Pseudocrenilabrinae</taxon>
        <taxon>Haplochromini</taxon>
        <taxon>Pundamilia</taxon>
    </lineage>
</organism>
<dbReference type="PANTHER" id="PTHR12241">
    <property type="entry name" value="TUBULIN POLYGLUTAMYLASE"/>
    <property type="match status" value="1"/>
</dbReference>
<name>A0A3B4H283_9CICH</name>
<comment type="similarity">
    <text evidence="1">Belongs to the tubulin--tyrosine ligase family.</text>
</comment>
<dbReference type="STRING" id="303518.ENSPNYP00000028579"/>
<dbReference type="GO" id="GO:0005524">
    <property type="term" value="F:ATP binding"/>
    <property type="evidence" value="ECO:0007669"/>
    <property type="project" value="UniProtKB-KW"/>
</dbReference>
<evidence type="ECO:0000256" key="4">
    <source>
        <dbReference type="ARBA" id="ARBA00022840"/>
    </source>
</evidence>
<protein>
    <recommendedName>
        <fullName evidence="5">Tubulin--tyrosine ligase-like protein 5</fullName>
    </recommendedName>
</protein>
<evidence type="ECO:0000256" key="6">
    <source>
        <dbReference type="ARBA" id="ARBA00049274"/>
    </source>
</evidence>
<feature type="compositionally biased region" description="Basic and acidic residues" evidence="7">
    <location>
        <begin position="1"/>
        <end position="11"/>
    </location>
</feature>
<keyword evidence="2" id="KW-0436">Ligase</keyword>
<dbReference type="InterPro" id="IPR004344">
    <property type="entry name" value="TTL/TTLL_fam"/>
</dbReference>
<sequence>MPAVIRDKEDSESSSEDEQEDHPCISWGSLSKTIPILLFFPEAVVSKDGSISSVGERYNMAFKIVRTESRLVREILTNHGFHEVHPNSNDFNLMWTGSHLKPYVLRSLQDFQKVNHFPRYNRGFKYRVCFHCFLCYKYRRMRQCVCWLSLATCDLFGTDVFMKHEVNHTVRPRVFCSRYVFLYLFFHTSRSHELTRKDRLYKNIQRMQQTHGFKNFHIVPQTFVLPAEYQEFCSKIPPTHNPVRLSRAIFMTCLQSF</sequence>